<gene>
    <name evidence="1" type="ORF">Tci_916001</name>
</gene>
<reference evidence="1" key="1">
    <citation type="journal article" date="2019" name="Sci. Rep.">
        <title>Draft genome of Tanacetum cinerariifolium, the natural source of mosquito coil.</title>
        <authorList>
            <person name="Yamashiro T."/>
            <person name="Shiraishi A."/>
            <person name="Satake H."/>
            <person name="Nakayama K."/>
        </authorList>
    </citation>
    <scope>NUCLEOTIDE SEQUENCE</scope>
</reference>
<name>A0A699W7M3_TANCI</name>
<protein>
    <submittedName>
        <fullName evidence="1">Uncharacterized protein</fullName>
    </submittedName>
</protein>
<evidence type="ECO:0000313" key="1">
    <source>
        <dbReference type="EMBL" id="GFD44032.1"/>
    </source>
</evidence>
<proteinExistence type="predicted"/>
<comment type="caution">
    <text evidence="1">The sequence shown here is derived from an EMBL/GenBank/DDBJ whole genome shotgun (WGS) entry which is preliminary data.</text>
</comment>
<dbReference type="EMBL" id="BKCJ011612096">
    <property type="protein sequence ID" value="GFD44032.1"/>
    <property type="molecule type" value="Genomic_DNA"/>
</dbReference>
<feature type="non-terminal residue" evidence="1">
    <location>
        <position position="67"/>
    </location>
</feature>
<dbReference type="AlphaFoldDB" id="A0A699W7M3"/>
<accession>A0A699W7M3</accession>
<sequence>MGASSHIMRFALRIRSARSLSAAMWHIKSSSTLIGIAKRECAVLSPSNKNAAMPLEATFNTISPLER</sequence>
<organism evidence="1">
    <name type="scientific">Tanacetum cinerariifolium</name>
    <name type="common">Dalmatian daisy</name>
    <name type="synonym">Chrysanthemum cinerariifolium</name>
    <dbReference type="NCBI Taxonomy" id="118510"/>
    <lineage>
        <taxon>Eukaryota</taxon>
        <taxon>Viridiplantae</taxon>
        <taxon>Streptophyta</taxon>
        <taxon>Embryophyta</taxon>
        <taxon>Tracheophyta</taxon>
        <taxon>Spermatophyta</taxon>
        <taxon>Magnoliopsida</taxon>
        <taxon>eudicotyledons</taxon>
        <taxon>Gunneridae</taxon>
        <taxon>Pentapetalae</taxon>
        <taxon>asterids</taxon>
        <taxon>campanulids</taxon>
        <taxon>Asterales</taxon>
        <taxon>Asteraceae</taxon>
        <taxon>Asteroideae</taxon>
        <taxon>Anthemideae</taxon>
        <taxon>Anthemidinae</taxon>
        <taxon>Tanacetum</taxon>
    </lineage>
</organism>